<keyword evidence="1" id="KW-1133">Transmembrane helix</keyword>
<evidence type="ECO:0000313" key="2">
    <source>
        <dbReference type="EMBL" id="MBL4935674.1"/>
    </source>
</evidence>
<name>A0ABS1TBJ0_9CLOT</name>
<dbReference type="RefSeq" id="WP_202748267.1">
    <property type="nucleotide sequence ID" value="NZ_JAESWC010000002.1"/>
</dbReference>
<dbReference type="NCBIfam" id="NF033634">
    <property type="entry name" value="SLATT_1"/>
    <property type="match status" value="1"/>
</dbReference>
<dbReference type="InterPro" id="IPR025325">
    <property type="entry name" value="DUF4231"/>
</dbReference>
<gene>
    <name evidence="2" type="ORF">JK636_07870</name>
</gene>
<evidence type="ECO:0000256" key="1">
    <source>
        <dbReference type="SAM" id="Phobius"/>
    </source>
</evidence>
<keyword evidence="1" id="KW-0812">Transmembrane</keyword>
<organism evidence="2 3">
    <name type="scientific">Clostridium rhizosphaerae</name>
    <dbReference type="NCBI Taxonomy" id="2803861"/>
    <lineage>
        <taxon>Bacteria</taxon>
        <taxon>Bacillati</taxon>
        <taxon>Bacillota</taxon>
        <taxon>Clostridia</taxon>
        <taxon>Eubacteriales</taxon>
        <taxon>Clostridiaceae</taxon>
        <taxon>Clostridium</taxon>
    </lineage>
</organism>
<dbReference type="Pfam" id="PF14015">
    <property type="entry name" value="DUF4231"/>
    <property type="match status" value="1"/>
</dbReference>
<protein>
    <submittedName>
        <fullName evidence="2">DUF4231 domain-containing protein</fullName>
    </submittedName>
</protein>
<proteinExistence type="predicted"/>
<feature type="transmembrane region" description="Helical" evidence="1">
    <location>
        <begin position="33"/>
        <end position="53"/>
    </location>
</feature>
<dbReference type="Proteomes" id="UP000632377">
    <property type="component" value="Unassembled WGS sequence"/>
</dbReference>
<feature type="transmembrane region" description="Helical" evidence="1">
    <location>
        <begin position="65"/>
        <end position="90"/>
    </location>
</feature>
<keyword evidence="1" id="KW-0472">Membrane</keyword>
<accession>A0ABS1TBJ0</accession>
<sequence>MNLKAKFNTFQEELNCSIGFFEDKHKRTKNRAYGIKITSVCFSALITVILGLSVSENLLVLFKDIALVLGAAVTIINAVDAFYNYGALWIKNTVTLSKLRELKIKSEMYLAGCQDSDLSEKKINEFIGEFQKILREDMKEWLRIRERVGRMEDVKENLIGGSTAIIQDKGVDKFRSEKTDISKSEENN</sequence>
<comment type="caution">
    <text evidence="2">The sequence shown here is derived from an EMBL/GenBank/DDBJ whole genome shotgun (WGS) entry which is preliminary data.</text>
</comment>
<keyword evidence="3" id="KW-1185">Reference proteome</keyword>
<reference evidence="2 3" key="1">
    <citation type="submission" date="2021-01" db="EMBL/GenBank/DDBJ databases">
        <title>Genome public.</title>
        <authorList>
            <person name="Liu C."/>
            <person name="Sun Q."/>
        </authorList>
    </citation>
    <scope>NUCLEOTIDE SEQUENCE [LARGE SCALE GENOMIC DNA]</scope>
    <source>
        <strain evidence="2 3">YIM B02515</strain>
    </source>
</reference>
<evidence type="ECO:0000313" key="3">
    <source>
        <dbReference type="Proteomes" id="UP000632377"/>
    </source>
</evidence>
<dbReference type="EMBL" id="JAESWC010000002">
    <property type="protein sequence ID" value="MBL4935674.1"/>
    <property type="molecule type" value="Genomic_DNA"/>
</dbReference>